<keyword evidence="4" id="KW-1185">Reference proteome</keyword>
<dbReference type="SUPFAM" id="SSF56645">
    <property type="entry name" value="Acyl-CoA dehydrogenase NM domain-like"/>
    <property type="match status" value="1"/>
</dbReference>
<sequence>MLAGGTVGEETGAARHVGGGRAPNAFARAVAAPRTAAIDRDEAYPWDAVRALADAGFLGMTVPCGLGGRGRAAQVLRTLVASKVPGWRSPQGRDGYAGRGTGRAAGREAAE</sequence>
<evidence type="ECO:0000256" key="1">
    <source>
        <dbReference type="SAM" id="MobiDB-lite"/>
    </source>
</evidence>
<dbReference type="InterPro" id="IPR013786">
    <property type="entry name" value="AcylCoA_DH/ox_N"/>
</dbReference>
<reference evidence="4" key="1">
    <citation type="journal article" date="2019" name="Int. J. Syst. Evol. Microbiol.">
        <title>The Global Catalogue of Microorganisms (GCM) 10K type strain sequencing project: providing services to taxonomists for standard genome sequencing and annotation.</title>
        <authorList>
            <consortium name="The Broad Institute Genomics Platform"/>
            <consortium name="The Broad Institute Genome Sequencing Center for Infectious Disease"/>
            <person name="Wu L."/>
            <person name="Ma J."/>
        </authorList>
    </citation>
    <scope>NUCLEOTIDE SEQUENCE [LARGE SCALE GENOMIC DNA]</scope>
    <source>
        <strain evidence="4">JCM 9933</strain>
    </source>
</reference>
<comment type="caution">
    <text evidence="3">The sequence shown here is derived from an EMBL/GenBank/DDBJ whole genome shotgun (WGS) entry which is preliminary data.</text>
</comment>
<feature type="compositionally biased region" description="Low complexity" evidence="1">
    <location>
        <begin position="1"/>
        <end position="11"/>
    </location>
</feature>
<gene>
    <name evidence="3" type="ORF">GCM10009416_11130</name>
</gene>
<organism evidence="3 4">
    <name type="scientific">Craurococcus roseus</name>
    <dbReference type="NCBI Taxonomy" id="77585"/>
    <lineage>
        <taxon>Bacteria</taxon>
        <taxon>Pseudomonadati</taxon>
        <taxon>Pseudomonadota</taxon>
        <taxon>Alphaproteobacteria</taxon>
        <taxon>Acetobacterales</taxon>
        <taxon>Acetobacteraceae</taxon>
        <taxon>Craurococcus</taxon>
    </lineage>
</organism>
<proteinExistence type="predicted"/>
<dbReference type="Pfam" id="PF02771">
    <property type="entry name" value="Acyl-CoA_dh_N"/>
    <property type="match status" value="1"/>
</dbReference>
<accession>A0ABP3PS88</accession>
<feature type="domain" description="Acyl-CoA dehydrogenase/oxidase N-terminal" evidence="2">
    <location>
        <begin position="24"/>
        <end position="72"/>
    </location>
</feature>
<dbReference type="Proteomes" id="UP001501588">
    <property type="component" value="Unassembled WGS sequence"/>
</dbReference>
<dbReference type="InterPro" id="IPR009100">
    <property type="entry name" value="AcylCoA_DH/oxidase_NM_dom_sf"/>
</dbReference>
<dbReference type="EMBL" id="BAAAFZ010000008">
    <property type="protein sequence ID" value="GAA0574175.1"/>
    <property type="molecule type" value="Genomic_DNA"/>
</dbReference>
<dbReference type="Gene3D" id="1.10.540.10">
    <property type="entry name" value="Acyl-CoA dehydrogenase/oxidase, N-terminal domain"/>
    <property type="match status" value="1"/>
</dbReference>
<evidence type="ECO:0000313" key="4">
    <source>
        <dbReference type="Proteomes" id="UP001501588"/>
    </source>
</evidence>
<protein>
    <recommendedName>
        <fullName evidence="2">Acyl-CoA dehydrogenase/oxidase N-terminal domain-containing protein</fullName>
    </recommendedName>
</protein>
<feature type="region of interest" description="Disordered" evidence="1">
    <location>
        <begin position="1"/>
        <end position="20"/>
    </location>
</feature>
<feature type="region of interest" description="Disordered" evidence="1">
    <location>
        <begin position="86"/>
        <end position="111"/>
    </location>
</feature>
<evidence type="ECO:0000259" key="2">
    <source>
        <dbReference type="Pfam" id="PF02771"/>
    </source>
</evidence>
<dbReference type="InterPro" id="IPR037069">
    <property type="entry name" value="AcylCoA_DH/ox_N_sf"/>
</dbReference>
<name>A0ABP3PS88_9PROT</name>
<evidence type="ECO:0000313" key="3">
    <source>
        <dbReference type="EMBL" id="GAA0574175.1"/>
    </source>
</evidence>